<protein>
    <recommendedName>
        <fullName evidence="3">RING-type E3 ubiquitin transferase</fullName>
        <ecNumber evidence="3">2.3.2.27</ecNumber>
    </recommendedName>
</protein>
<evidence type="ECO:0000256" key="10">
    <source>
        <dbReference type="SAM" id="SignalP"/>
    </source>
</evidence>
<dbReference type="AlphaFoldDB" id="A0AAV5J880"/>
<dbReference type="Pfam" id="PF13639">
    <property type="entry name" value="zf-RING_2"/>
    <property type="match status" value="1"/>
</dbReference>
<comment type="similarity">
    <text evidence="8">Belongs to the RING-type zinc finger family. ATL subfamily.</text>
</comment>
<dbReference type="PANTHER" id="PTHR14155:SF627">
    <property type="entry name" value="OS06G0192800 PROTEIN"/>
    <property type="match status" value="1"/>
</dbReference>
<dbReference type="GO" id="GO:0061630">
    <property type="term" value="F:ubiquitin protein ligase activity"/>
    <property type="evidence" value="ECO:0007669"/>
    <property type="project" value="UniProtKB-EC"/>
</dbReference>
<sequence length="128" mass="14956">MFLLFVLTVALAVVATTCWPHLLNKWCQSLRRSCTEEVECVVCLSKVSRSEKLRSLPTCRHTYHHSCIENWLKVRPTCPLCRIHVPPRRNFLLTLLLYLVQRIGKWLQKYPLTSEIQSAVWESLGYIS</sequence>
<evidence type="ECO:0000256" key="2">
    <source>
        <dbReference type="ARBA" id="ARBA00004906"/>
    </source>
</evidence>
<dbReference type="SUPFAM" id="SSF57850">
    <property type="entry name" value="RING/U-box"/>
    <property type="match status" value="1"/>
</dbReference>
<feature type="signal peptide" evidence="10">
    <location>
        <begin position="1"/>
        <end position="18"/>
    </location>
</feature>
<dbReference type="SMART" id="SM00184">
    <property type="entry name" value="RING"/>
    <property type="match status" value="1"/>
</dbReference>
<proteinExistence type="inferred from homology"/>
<dbReference type="InterPro" id="IPR001841">
    <property type="entry name" value="Znf_RING"/>
</dbReference>
<dbReference type="InterPro" id="IPR053238">
    <property type="entry name" value="RING-H2_zinc_finger"/>
</dbReference>
<keyword evidence="7" id="KW-0862">Zinc</keyword>
<evidence type="ECO:0000256" key="9">
    <source>
        <dbReference type="PROSITE-ProRule" id="PRU00175"/>
    </source>
</evidence>
<keyword evidence="10" id="KW-0732">Signal</keyword>
<comment type="catalytic activity">
    <reaction evidence="1">
        <text>S-ubiquitinyl-[E2 ubiquitin-conjugating enzyme]-L-cysteine + [acceptor protein]-L-lysine = [E2 ubiquitin-conjugating enzyme]-L-cysteine + N(6)-ubiquitinyl-[acceptor protein]-L-lysine.</text>
        <dbReference type="EC" id="2.3.2.27"/>
    </reaction>
</comment>
<evidence type="ECO:0000313" key="13">
    <source>
        <dbReference type="Proteomes" id="UP001054252"/>
    </source>
</evidence>
<dbReference type="Gene3D" id="3.30.40.10">
    <property type="entry name" value="Zinc/RING finger domain, C3HC4 (zinc finger)"/>
    <property type="match status" value="1"/>
</dbReference>
<dbReference type="EC" id="2.3.2.27" evidence="3"/>
<comment type="caution">
    <text evidence="12">The sequence shown here is derived from an EMBL/GenBank/DDBJ whole genome shotgun (WGS) entry which is preliminary data.</text>
</comment>
<comment type="pathway">
    <text evidence="2">Protein modification; protein ubiquitination.</text>
</comment>
<dbReference type="InterPro" id="IPR013083">
    <property type="entry name" value="Znf_RING/FYVE/PHD"/>
</dbReference>
<dbReference type="PANTHER" id="PTHR14155">
    <property type="entry name" value="RING FINGER DOMAIN-CONTAINING"/>
    <property type="match status" value="1"/>
</dbReference>
<keyword evidence="13" id="KW-1185">Reference proteome</keyword>
<keyword evidence="6" id="KW-0833">Ubl conjugation pathway</keyword>
<evidence type="ECO:0000256" key="7">
    <source>
        <dbReference type="ARBA" id="ARBA00022833"/>
    </source>
</evidence>
<accession>A0AAV5J880</accession>
<evidence type="ECO:0000259" key="11">
    <source>
        <dbReference type="PROSITE" id="PS50089"/>
    </source>
</evidence>
<organism evidence="12 13">
    <name type="scientific">Rubroshorea leprosula</name>
    <dbReference type="NCBI Taxonomy" id="152421"/>
    <lineage>
        <taxon>Eukaryota</taxon>
        <taxon>Viridiplantae</taxon>
        <taxon>Streptophyta</taxon>
        <taxon>Embryophyta</taxon>
        <taxon>Tracheophyta</taxon>
        <taxon>Spermatophyta</taxon>
        <taxon>Magnoliopsida</taxon>
        <taxon>eudicotyledons</taxon>
        <taxon>Gunneridae</taxon>
        <taxon>Pentapetalae</taxon>
        <taxon>rosids</taxon>
        <taxon>malvids</taxon>
        <taxon>Malvales</taxon>
        <taxon>Dipterocarpaceae</taxon>
        <taxon>Rubroshorea</taxon>
    </lineage>
</organism>
<reference evidence="12 13" key="1">
    <citation type="journal article" date="2021" name="Commun. Biol.">
        <title>The genome of Shorea leprosula (Dipterocarpaceae) highlights the ecological relevance of drought in aseasonal tropical rainforests.</title>
        <authorList>
            <person name="Ng K.K.S."/>
            <person name="Kobayashi M.J."/>
            <person name="Fawcett J.A."/>
            <person name="Hatakeyama M."/>
            <person name="Paape T."/>
            <person name="Ng C.H."/>
            <person name="Ang C.C."/>
            <person name="Tnah L.H."/>
            <person name="Lee C.T."/>
            <person name="Nishiyama T."/>
            <person name="Sese J."/>
            <person name="O'Brien M.J."/>
            <person name="Copetti D."/>
            <person name="Mohd Noor M.I."/>
            <person name="Ong R.C."/>
            <person name="Putra M."/>
            <person name="Sireger I.Z."/>
            <person name="Indrioko S."/>
            <person name="Kosugi Y."/>
            <person name="Izuno A."/>
            <person name="Isagi Y."/>
            <person name="Lee S.L."/>
            <person name="Shimizu K.K."/>
        </authorList>
    </citation>
    <scope>NUCLEOTIDE SEQUENCE [LARGE SCALE GENOMIC DNA]</scope>
    <source>
        <strain evidence="12">214</strain>
    </source>
</reference>
<evidence type="ECO:0000256" key="8">
    <source>
        <dbReference type="ARBA" id="ARBA00024209"/>
    </source>
</evidence>
<feature type="domain" description="RING-type" evidence="11">
    <location>
        <begin position="40"/>
        <end position="82"/>
    </location>
</feature>
<evidence type="ECO:0000256" key="4">
    <source>
        <dbReference type="ARBA" id="ARBA00022723"/>
    </source>
</evidence>
<dbReference type="Proteomes" id="UP001054252">
    <property type="component" value="Unassembled WGS sequence"/>
</dbReference>
<evidence type="ECO:0000313" key="12">
    <source>
        <dbReference type="EMBL" id="GKV09687.1"/>
    </source>
</evidence>
<dbReference type="EMBL" id="BPVZ01000031">
    <property type="protein sequence ID" value="GKV09687.1"/>
    <property type="molecule type" value="Genomic_DNA"/>
</dbReference>
<keyword evidence="4" id="KW-0479">Metal-binding</keyword>
<name>A0AAV5J880_9ROSI</name>
<dbReference type="PROSITE" id="PS50089">
    <property type="entry name" value="ZF_RING_2"/>
    <property type="match status" value="1"/>
</dbReference>
<evidence type="ECO:0000256" key="6">
    <source>
        <dbReference type="ARBA" id="ARBA00022786"/>
    </source>
</evidence>
<evidence type="ECO:0000256" key="3">
    <source>
        <dbReference type="ARBA" id="ARBA00012483"/>
    </source>
</evidence>
<gene>
    <name evidence="12" type="ORF">SLEP1_g21147</name>
</gene>
<evidence type="ECO:0000256" key="5">
    <source>
        <dbReference type="ARBA" id="ARBA00022771"/>
    </source>
</evidence>
<feature type="chain" id="PRO_5043394474" description="RING-type E3 ubiquitin transferase" evidence="10">
    <location>
        <begin position="19"/>
        <end position="128"/>
    </location>
</feature>
<dbReference type="GO" id="GO:0008270">
    <property type="term" value="F:zinc ion binding"/>
    <property type="evidence" value="ECO:0007669"/>
    <property type="project" value="UniProtKB-KW"/>
</dbReference>
<keyword evidence="5 9" id="KW-0863">Zinc-finger</keyword>
<evidence type="ECO:0000256" key="1">
    <source>
        <dbReference type="ARBA" id="ARBA00000900"/>
    </source>
</evidence>